<feature type="region of interest" description="Disordered" evidence="1">
    <location>
        <begin position="635"/>
        <end position="661"/>
    </location>
</feature>
<evidence type="ECO:0000313" key="3">
    <source>
        <dbReference type="EMBL" id="UQC82636.1"/>
    </source>
</evidence>
<gene>
    <name evidence="3" type="ORF">CLUP02_08126</name>
</gene>
<dbReference type="Proteomes" id="UP000830671">
    <property type="component" value="Chromosome 4"/>
</dbReference>
<feature type="compositionally biased region" description="Basic residues" evidence="1">
    <location>
        <begin position="270"/>
        <end position="281"/>
    </location>
</feature>
<evidence type="ECO:0000256" key="1">
    <source>
        <dbReference type="SAM" id="MobiDB-lite"/>
    </source>
</evidence>
<dbReference type="InterPro" id="IPR006076">
    <property type="entry name" value="FAD-dep_OxRdtase"/>
</dbReference>
<dbReference type="PANTHER" id="PTHR13847">
    <property type="entry name" value="SARCOSINE DEHYDROGENASE-RELATED"/>
    <property type="match status" value="1"/>
</dbReference>
<feature type="domain" description="FAD dependent oxidoreductase" evidence="2">
    <location>
        <begin position="324"/>
        <end position="739"/>
    </location>
</feature>
<dbReference type="Pfam" id="PF01266">
    <property type="entry name" value="DAO"/>
    <property type="match status" value="1"/>
</dbReference>
<reference evidence="3" key="1">
    <citation type="journal article" date="2021" name="Mol. Plant Microbe Interact.">
        <title>Complete Genome Sequence of the Plant-Pathogenic Fungus Colletotrichum lupini.</title>
        <authorList>
            <person name="Baroncelli R."/>
            <person name="Pensec F."/>
            <person name="Da Lio D."/>
            <person name="Boufleur T."/>
            <person name="Vicente I."/>
            <person name="Sarrocco S."/>
            <person name="Picot A."/>
            <person name="Baraldi E."/>
            <person name="Sukno S."/>
            <person name="Thon M."/>
            <person name="Le Floch G."/>
        </authorList>
    </citation>
    <scope>NUCLEOTIDE SEQUENCE</scope>
    <source>
        <strain evidence="3">IMI 504893</strain>
    </source>
</reference>
<accession>A0A9Q8SSE1</accession>
<keyword evidence="4" id="KW-1185">Reference proteome</keyword>
<sequence>MHSYGSSSGSCFEREGSGTDGKGSASSFPVTPVPFASGAAGTKFQSGFQWGPRARACTRIEATPTGQELHFDTSNGPEQEGHDGVFGRKWGSVTMDAGGSTSSASAEVRDGILSLVAGDTGRWIDVYQQCIAYKAQLIHWSILNHYFGLMKRTRDPALHMGVEASTFASLFSTNFEVRVFRGGRLPESRQEHRRAGEASSLAEYANHPNHARLLETLLQPATNRYGYLLQSTLKRGGRSPAAVSFYQRSAAELRVKQDTAAPRGDEMPAVRKKTKKQRREKRQLDIARRILEEEALSTLTPPLPAMDPQAKRNIVIVGHGHFAGGGIIGSTTAYFLTRHPKYNPALHRITILEATAIASGASGKAGGLLALWAYPSCLVPLSYRLHKELAAEHGGEKRWGYRRVNCGSFEARVTKQTLENIKQAAVKPEAVVPGANEGEQEKGWERLPKQDEAAEAMLRDSGGVVPGDLDWIDRAAVETYAEMGRPGATETAQVHPYDFTTSVAALAQEKGVEVRTNAQLKRIISGESVGGGGGGGVKSVEYLDRESNETRTIDDVTDVLVSAGPWTGRLLPRSKVTGLRAHSVVYNADVSPYAVFTSIRLPADFVPEHRVSKGQKRKHKRVVDPEIYARPYGEVHQRHKAHGNTPHTLGEPDEDAPLPDTADKVQVDEANCDDIISYIATVSPALAAASVKAKQACYLSQHESGPLIGATSVPGLWLAAGHTCWGIQNGPATGKLMSEYILDGKTASADISELDPRRYRV</sequence>
<dbReference type="EMBL" id="CP019476">
    <property type="protein sequence ID" value="UQC82636.1"/>
    <property type="molecule type" value="Genomic_DNA"/>
</dbReference>
<proteinExistence type="predicted"/>
<evidence type="ECO:0000313" key="4">
    <source>
        <dbReference type="Proteomes" id="UP000830671"/>
    </source>
</evidence>
<dbReference type="GO" id="GO:0005770">
    <property type="term" value="C:late endosome"/>
    <property type="evidence" value="ECO:0007669"/>
    <property type="project" value="TreeGrafter"/>
</dbReference>
<protein>
    <submittedName>
        <fullName evidence="3">FAD dependent oxidoreductase</fullName>
    </submittedName>
</protein>
<dbReference type="InterPro" id="IPR036188">
    <property type="entry name" value="FAD/NAD-bd_sf"/>
</dbReference>
<feature type="region of interest" description="Disordered" evidence="1">
    <location>
        <begin position="1"/>
        <end position="26"/>
    </location>
</feature>
<dbReference type="GO" id="GO:0042147">
    <property type="term" value="P:retrograde transport, endosome to Golgi"/>
    <property type="evidence" value="ECO:0007669"/>
    <property type="project" value="TreeGrafter"/>
</dbReference>
<dbReference type="Gene3D" id="3.50.50.60">
    <property type="entry name" value="FAD/NAD(P)-binding domain"/>
    <property type="match status" value="1"/>
</dbReference>
<dbReference type="GO" id="GO:0005829">
    <property type="term" value="C:cytosol"/>
    <property type="evidence" value="ECO:0007669"/>
    <property type="project" value="GOC"/>
</dbReference>
<feature type="region of interest" description="Disordered" evidence="1">
    <location>
        <begin position="258"/>
        <end position="282"/>
    </location>
</feature>
<dbReference type="Gene3D" id="3.30.9.10">
    <property type="entry name" value="D-Amino Acid Oxidase, subunit A, domain 2"/>
    <property type="match status" value="1"/>
</dbReference>
<feature type="compositionally biased region" description="Basic and acidic residues" evidence="1">
    <location>
        <begin position="258"/>
        <end position="269"/>
    </location>
</feature>
<evidence type="ECO:0000259" key="2">
    <source>
        <dbReference type="Pfam" id="PF01266"/>
    </source>
</evidence>
<dbReference type="RefSeq" id="XP_049144259.1">
    <property type="nucleotide sequence ID" value="XM_049287116.1"/>
</dbReference>
<dbReference type="PANTHER" id="PTHR13847:SF150">
    <property type="entry name" value="OXIDOREDUCTASE TDA3-RELATED"/>
    <property type="match status" value="1"/>
</dbReference>
<name>A0A9Q8SSE1_9PEZI</name>
<organism evidence="3 4">
    <name type="scientific">Colletotrichum lupini</name>
    <dbReference type="NCBI Taxonomy" id="145971"/>
    <lineage>
        <taxon>Eukaryota</taxon>
        <taxon>Fungi</taxon>
        <taxon>Dikarya</taxon>
        <taxon>Ascomycota</taxon>
        <taxon>Pezizomycotina</taxon>
        <taxon>Sordariomycetes</taxon>
        <taxon>Hypocreomycetidae</taxon>
        <taxon>Glomerellales</taxon>
        <taxon>Glomerellaceae</taxon>
        <taxon>Colletotrichum</taxon>
        <taxon>Colletotrichum acutatum species complex</taxon>
    </lineage>
</organism>
<dbReference type="KEGG" id="clup:CLUP02_08126"/>
<feature type="compositionally biased region" description="Polar residues" evidence="1">
    <location>
        <begin position="1"/>
        <end position="10"/>
    </location>
</feature>
<dbReference type="AlphaFoldDB" id="A0A9Q8SSE1"/>
<dbReference type="GeneID" id="73342126"/>
<dbReference type="SUPFAM" id="SSF51905">
    <property type="entry name" value="FAD/NAD(P)-binding domain"/>
    <property type="match status" value="1"/>
</dbReference>